<gene>
    <name evidence="2" type="ORF">IU449_26545</name>
</gene>
<dbReference type="InterPro" id="IPR012338">
    <property type="entry name" value="Beta-lactam/transpept-like"/>
</dbReference>
<feature type="domain" description="Penicillin-binding protein transpeptidase" evidence="1">
    <location>
        <begin position="307"/>
        <end position="563"/>
    </location>
</feature>
<name>A0ABS0DHW9_9NOCA</name>
<accession>A0ABS0DHW9</accession>
<dbReference type="RefSeq" id="WP_195004893.1">
    <property type="nucleotide sequence ID" value="NZ_JADLQN010000009.1"/>
</dbReference>
<reference evidence="2 3" key="1">
    <citation type="submission" date="2020-10" db="EMBL/GenBank/DDBJ databases">
        <title>Identification of Nocardia species via Next-generation sequencing and recognition of intraspecies genetic diversity.</title>
        <authorList>
            <person name="Li P."/>
            <person name="Li P."/>
            <person name="Lu B."/>
        </authorList>
    </citation>
    <scope>NUCLEOTIDE SEQUENCE [LARGE SCALE GENOMIC DNA]</scope>
    <source>
        <strain evidence="2 3">BJ06-0143</strain>
    </source>
</reference>
<dbReference type="Pfam" id="PF00905">
    <property type="entry name" value="Transpeptidase"/>
    <property type="match status" value="1"/>
</dbReference>
<protein>
    <submittedName>
        <fullName evidence="2">Penicillin-binding protein</fullName>
    </submittedName>
</protein>
<sequence>MRTYRSKLAVLFAAPVLVVVSCSSGPDQPETVAGRFADALDSGDIAAAAALTDDPARASETLSGLYDGLGTRVDYEVSGVDGDEFTLAATWTLGSAADEWTYTTTGVSTGGDDPRIRWNPATLAPGLDKGPLFYGPARSAPARVLDAAGDELMTEQIVTLMTVSAEADTAAVAALLSPLAPGITAESLRADLVEKGGPVTAISLRAEDIAPIQERLAALPGVTLAPQTRLLAVDKALASPALSGLADLWQSEADEAAGWAVRARTPEGTERIAGENPRPTADIRTTLDLGLQRAAEDALAPLPQPAAIVAIQPSTGDVVAIAQNPAADAQGPIALSGLYPPGSTFKTVTVSAALQAGEVTADTVLPCPGAATIEGRRIPNDDNFDLGEVPLHTAFARSCNTTMGLLGVDLPADGLTGAAAQLGLGVDYLTPGLTTVTGAVPPADTPAARVEAAIGQGTVTASPFGMALVAASIAHGSAPVPAVVAGRPGTADRRPEALPAAVAEQLRAMMRETVTAGTATALADLPDVLGKTGTAEYIDDTHAHGWFVGIAGDLAFAVFAADAGSSAPAVETAGRMLRARQ</sequence>
<evidence type="ECO:0000313" key="3">
    <source>
        <dbReference type="Proteomes" id="UP000707731"/>
    </source>
</evidence>
<comment type="caution">
    <text evidence="2">The sequence shown here is derived from an EMBL/GenBank/DDBJ whole genome shotgun (WGS) entry which is preliminary data.</text>
</comment>
<dbReference type="InterPro" id="IPR001460">
    <property type="entry name" value="PCN-bd_Tpept"/>
</dbReference>
<dbReference type="EMBL" id="JADLQN010000009">
    <property type="protein sequence ID" value="MBF6358060.1"/>
    <property type="molecule type" value="Genomic_DNA"/>
</dbReference>
<dbReference type="SUPFAM" id="SSF56601">
    <property type="entry name" value="beta-lactamase/transpeptidase-like"/>
    <property type="match status" value="1"/>
</dbReference>
<keyword evidence="3" id="KW-1185">Reference proteome</keyword>
<dbReference type="PROSITE" id="PS51257">
    <property type="entry name" value="PROKAR_LIPOPROTEIN"/>
    <property type="match status" value="1"/>
</dbReference>
<dbReference type="PANTHER" id="PTHR30627:SF24">
    <property type="entry name" value="PENICILLIN-BINDING PROTEIN 4B"/>
    <property type="match status" value="1"/>
</dbReference>
<dbReference type="PANTHER" id="PTHR30627">
    <property type="entry name" value="PEPTIDOGLYCAN D,D-TRANSPEPTIDASE"/>
    <property type="match status" value="1"/>
</dbReference>
<dbReference type="InterPro" id="IPR050515">
    <property type="entry name" value="Beta-lactam/transpept"/>
</dbReference>
<organism evidence="2 3">
    <name type="scientific">Nocardia higoensis</name>
    <dbReference type="NCBI Taxonomy" id="228599"/>
    <lineage>
        <taxon>Bacteria</taxon>
        <taxon>Bacillati</taxon>
        <taxon>Actinomycetota</taxon>
        <taxon>Actinomycetes</taxon>
        <taxon>Mycobacteriales</taxon>
        <taxon>Nocardiaceae</taxon>
        <taxon>Nocardia</taxon>
    </lineage>
</organism>
<proteinExistence type="predicted"/>
<evidence type="ECO:0000313" key="2">
    <source>
        <dbReference type="EMBL" id="MBF6358060.1"/>
    </source>
</evidence>
<evidence type="ECO:0000259" key="1">
    <source>
        <dbReference type="Pfam" id="PF00905"/>
    </source>
</evidence>
<dbReference type="Proteomes" id="UP000707731">
    <property type="component" value="Unassembled WGS sequence"/>
</dbReference>
<dbReference type="Gene3D" id="3.40.710.10">
    <property type="entry name" value="DD-peptidase/beta-lactamase superfamily"/>
    <property type="match status" value="1"/>
</dbReference>